<dbReference type="RefSeq" id="WP_121461562.1">
    <property type="nucleotide sequence ID" value="NZ_RBXB01000002.1"/>
</dbReference>
<feature type="transmembrane region" description="Helical" evidence="1">
    <location>
        <begin position="39"/>
        <end position="60"/>
    </location>
</feature>
<dbReference type="EMBL" id="RBXB01000002">
    <property type="protein sequence ID" value="RKS97802.1"/>
    <property type="molecule type" value="Genomic_DNA"/>
</dbReference>
<evidence type="ECO:0000313" key="3">
    <source>
        <dbReference type="Proteomes" id="UP000272428"/>
    </source>
</evidence>
<accession>A0A495SC33</accession>
<dbReference type="InterPro" id="IPR049713">
    <property type="entry name" value="Pr6Pr-like"/>
</dbReference>
<feature type="transmembrane region" description="Helical" evidence="1">
    <location>
        <begin position="142"/>
        <end position="163"/>
    </location>
</feature>
<evidence type="ECO:0000313" key="2">
    <source>
        <dbReference type="EMBL" id="RKS97802.1"/>
    </source>
</evidence>
<keyword evidence="1" id="KW-0472">Membrane</keyword>
<keyword evidence="3" id="KW-1185">Reference proteome</keyword>
<dbReference type="AlphaFoldDB" id="A0A495SC33"/>
<evidence type="ECO:0000256" key="1">
    <source>
        <dbReference type="SAM" id="Phobius"/>
    </source>
</evidence>
<comment type="caution">
    <text evidence="2">The sequence shown here is derived from an EMBL/GenBank/DDBJ whole genome shotgun (WGS) entry which is preliminary data.</text>
</comment>
<feature type="transmembrane region" description="Helical" evidence="1">
    <location>
        <begin position="169"/>
        <end position="192"/>
    </location>
</feature>
<reference evidence="2 3" key="1">
    <citation type="submission" date="2018-10" db="EMBL/GenBank/DDBJ databases">
        <title>Genomic Encyclopedia of Archaeal and Bacterial Type Strains, Phase II (KMG-II): from individual species to whole genera.</title>
        <authorList>
            <person name="Goeker M."/>
        </authorList>
    </citation>
    <scope>NUCLEOTIDE SEQUENCE [LARGE SCALE GENOMIC DNA]</scope>
    <source>
        <strain evidence="2 3">DSM 14219</strain>
    </source>
</reference>
<feature type="transmembrane region" description="Helical" evidence="1">
    <location>
        <begin position="103"/>
        <end position="122"/>
    </location>
</feature>
<name>A0A495SC33_9FLAO</name>
<organism evidence="2 3">
    <name type="scientific">Chryseobacterium defluvii</name>
    <dbReference type="NCBI Taxonomy" id="160396"/>
    <lineage>
        <taxon>Bacteria</taxon>
        <taxon>Pseudomonadati</taxon>
        <taxon>Bacteroidota</taxon>
        <taxon>Flavobacteriia</taxon>
        <taxon>Flavobacteriales</taxon>
        <taxon>Weeksellaceae</taxon>
        <taxon>Chryseobacterium group</taxon>
        <taxon>Chryseobacterium</taxon>
    </lineage>
</organism>
<gene>
    <name evidence="2" type="ORF">BCF58_1935</name>
</gene>
<proteinExistence type="predicted"/>
<feature type="transmembrane region" description="Helical" evidence="1">
    <location>
        <begin position="72"/>
        <end position="91"/>
    </location>
</feature>
<dbReference type="OrthoDB" id="9809977at2"/>
<evidence type="ECO:0008006" key="4">
    <source>
        <dbReference type="Google" id="ProtNLM"/>
    </source>
</evidence>
<keyword evidence="1" id="KW-0812">Transmembrane</keyword>
<dbReference type="NCBIfam" id="NF038065">
    <property type="entry name" value="Pr6Pr"/>
    <property type="match status" value="1"/>
</dbReference>
<dbReference type="Proteomes" id="UP000272428">
    <property type="component" value="Unassembled WGS sequence"/>
</dbReference>
<keyword evidence="1" id="KW-1133">Transmembrane helix</keyword>
<sequence length="200" mass="23128">MRKTLALLFCLIGWFAIIAQYYLMLKNSTVSFPETNIRFFSYFTILTNLIVALYFTRQVWSNPPSENKNPGILTGITVYIVIVGLVYQVILRSTWSPTGLQKVVDELLHSVIPVLVLIYWYLYENTSSLNYNQIPKWSIYPLLYLCYILIRGSFSGFYPYPFIDADTLGLLNVIANSIWILIFFIGLSMLLIRLGKSVHR</sequence>
<protein>
    <recommendedName>
        <fullName evidence="4">FAR-17a/AIG1-like protein</fullName>
    </recommendedName>
</protein>